<dbReference type="Proteomes" id="UP001642900">
    <property type="component" value="Unassembled WGS sequence"/>
</dbReference>
<dbReference type="AlphaFoldDB" id="A0A6G4W6W9"/>
<protein>
    <submittedName>
        <fullName evidence="2">DUF4326 domain-containing protein</fullName>
    </submittedName>
</protein>
<dbReference type="InterPro" id="IPR025475">
    <property type="entry name" value="DUF4326"/>
</dbReference>
<accession>A0A6G4W6W9</accession>
<reference evidence="2 3" key="1">
    <citation type="submission" date="2020-02" db="EMBL/GenBank/DDBJ databases">
        <title>Genome sequence of strain CCNWXJ40-4.</title>
        <authorList>
            <person name="Gao J."/>
            <person name="Sun J."/>
        </authorList>
    </citation>
    <scope>NUCLEOTIDE SEQUENCE [LARGE SCALE GENOMIC DNA]</scope>
    <source>
        <strain evidence="2 3">CCNWXJ 40-4</strain>
    </source>
</reference>
<dbReference type="Pfam" id="PF14216">
    <property type="entry name" value="DUF4326"/>
    <property type="match status" value="1"/>
</dbReference>
<proteinExistence type="predicted"/>
<keyword evidence="3" id="KW-1185">Reference proteome</keyword>
<comment type="caution">
    <text evidence="2">The sequence shown here is derived from an EMBL/GenBank/DDBJ whole genome shotgun (WGS) entry which is preliminary data.</text>
</comment>
<gene>
    <name evidence="2" type="ORF">G6N73_04730</name>
</gene>
<sequence length="124" mass="13467">MTAPVRLRLSRRRGFDLQAHSHQVNGLEAVNVARPGVWGNPFIVGKDGDRPYCVDLYKALLAGMIPLGKSAHHGELLAARLRVIAGIDRLRGKNLACWCALDGKPCHADVLLNIANAPERGNRG</sequence>
<name>A0A6G4W6W9_9HYPH</name>
<evidence type="ECO:0000259" key="1">
    <source>
        <dbReference type="Pfam" id="PF14216"/>
    </source>
</evidence>
<evidence type="ECO:0000313" key="3">
    <source>
        <dbReference type="Proteomes" id="UP001642900"/>
    </source>
</evidence>
<organism evidence="2 3">
    <name type="scientific">Allomesorhizobium camelthorni</name>
    <dbReference type="NCBI Taxonomy" id="475069"/>
    <lineage>
        <taxon>Bacteria</taxon>
        <taxon>Pseudomonadati</taxon>
        <taxon>Pseudomonadota</taxon>
        <taxon>Alphaproteobacteria</taxon>
        <taxon>Hyphomicrobiales</taxon>
        <taxon>Phyllobacteriaceae</taxon>
        <taxon>Allomesorhizobium</taxon>
    </lineage>
</organism>
<dbReference type="RefSeq" id="WP_165024047.1">
    <property type="nucleotide sequence ID" value="NZ_JAAKZF010000003.1"/>
</dbReference>
<dbReference type="EMBL" id="JAAKZF010000003">
    <property type="protein sequence ID" value="NGO50492.1"/>
    <property type="molecule type" value="Genomic_DNA"/>
</dbReference>
<feature type="domain" description="DUF4326" evidence="1">
    <location>
        <begin position="23"/>
        <end position="112"/>
    </location>
</feature>
<evidence type="ECO:0000313" key="2">
    <source>
        <dbReference type="EMBL" id="NGO50492.1"/>
    </source>
</evidence>